<evidence type="ECO:0000313" key="2">
    <source>
        <dbReference type="Proteomes" id="UP000325577"/>
    </source>
</evidence>
<evidence type="ECO:0000313" key="1">
    <source>
        <dbReference type="EMBL" id="KAA8519678.1"/>
    </source>
</evidence>
<organism evidence="1 2">
    <name type="scientific">Nyssa sinensis</name>
    <dbReference type="NCBI Taxonomy" id="561372"/>
    <lineage>
        <taxon>Eukaryota</taxon>
        <taxon>Viridiplantae</taxon>
        <taxon>Streptophyta</taxon>
        <taxon>Embryophyta</taxon>
        <taxon>Tracheophyta</taxon>
        <taxon>Spermatophyta</taxon>
        <taxon>Magnoliopsida</taxon>
        <taxon>eudicotyledons</taxon>
        <taxon>Gunneridae</taxon>
        <taxon>Pentapetalae</taxon>
        <taxon>asterids</taxon>
        <taxon>Cornales</taxon>
        <taxon>Nyssaceae</taxon>
        <taxon>Nyssa</taxon>
    </lineage>
</organism>
<protein>
    <submittedName>
        <fullName evidence="1">Uncharacterized protein</fullName>
    </submittedName>
</protein>
<dbReference type="AlphaFoldDB" id="A0A5J4ZPR7"/>
<reference evidence="1 2" key="1">
    <citation type="submission" date="2019-09" db="EMBL/GenBank/DDBJ databases">
        <title>A chromosome-level genome assembly of the Chinese tupelo Nyssa sinensis.</title>
        <authorList>
            <person name="Yang X."/>
            <person name="Kang M."/>
            <person name="Yang Y."/>
            <person name="Xiong H."/>
            <person name="Wang M."/>
            <person name="Zhang Z."/>
            <person name="Wang Z."/>
            <person name="Wu H."/>
            <person name="Ma T."/>
            <person name="Liu J."/>
            <person name="Xi Z."/>
        </authorList>
    </citation>
    <scope>NUCLEOTIDE SEQUENCE [LARGE SCALE GENOMIC DNA]</scope>
    <source>
        <strain evidence="1">J267</strain>
        <tissue evidence="1">Leaf</tissue>
    </source>
</reference>
<dbReference type="EMBL" id="CM018049">
    <property type="protein sequence ID" value="KAA8519678.1"/>
    <property type="molecule type" value="Genomic_DNA"/>
</dbReference>
<name>A0A5J4ZPR7_9ASTE</name>
<sequence length="159" mass="18071">MASSSSPKEENMLRSFWVVVSQPRPRMNNLRFARSASAMERTASNTSRWRTVAFWTMSRSCSMVKFKMILRTSSGCKNVPQRSSVIDGECASVLLVLPLLGRVHGWHVCNHKAKELVSGKLHKRTIYRVWEWASIKTTPSEFLGQTLGRDLVKSLRVSD</sequence>
<proteinExistence type="predicted"/>
<dbReference type="Proteomes" id="UP000325577">
    <property type="component" value="Linkage Group LG6"/>
</dbReference>
<accession>A0A5J4ZPR7</accession>
<gene>
    <name evidence="1" type="ORF">F0562_013877</name>
</gene>
<keyword evidence="2" id="KW-1185">Reference proteome</keyword>